<proteinExistence type="predicted"/>
<name>A0A377E4Y4_ECOLX</name>
<protein>
    <submittedName>
        <fullName evidence="1">Uncharacterized protein</fullName>
    </submittedName>
</protein>
<evidence type="ECO:0000313" key="1">
    <source>
        <dbReference type="EMBL" id="STM58259.1"/>
    </source>
</evidence>
<organism evidence="1 2">
    <name type="scientific">Escherichia coli</name>
    <dbReference type="NCBI Taxonomy" id="562"/>
    <lineage>
        <taxon>Bacteria</taxon>
        <taxon>Pseudomonadati</taxon>
        <taxon>Pseudomonadota</taxon>
        <taxon>Gammaproteobacteria</taxon>
        <taxon>Enterobacterales</taxon>
        <taxon>Enterobacteriaceae</taxon>
        <taxon>Escherichia</taxon>
    </lineage>
</organism>
<evidence type="ECO:0000313" key="2">
    <source>
        <dbReference type="Proteomes" id="UP000254088"/>
    </source>
</evidence>
<sequence>MKLIAVRSDGAVVVKAPGQLRVTANHMRWFRANAGNRVMNARRACQLLPNQDYS</sequence>
<reference evidence="1 2" key="1">
    <citation type="submission" date="2018-06" db="EMBL/GenBank/DDBJ databases">
        <authorList>
            <consortium name="Pathogen Informatics"/>
            <person name="Doyle S."/>
        </authorList>
    </citation>
    <scope>NUCLEOTIDE SEQUENCE [LARGE SCALE GENOMIC DNA]</scope>
    <source>
        <strain evidence="1 2">NCTC10429</strain>
    </source>
</reference>
<gene>
    <name evidence="1" type="ORF">NCTC10429_04866</name>
</gene>
<dbReference type="Proteomes" id="UP000254088">
    <property type="component" value="Unassembled WGS sequence"/>
</dbReference>
<dbReference type="AlphaFoldDB" id="A0A377E4Y4"/>
<dbReference type="EMBL" id="UGEX01000003">
    <property type="protein sequence ID" value="STM58259.1"/>
    <property type="molecule type" value="Genomic_DNA"/>
</dbReference>
<accession>A0A377E4Y4</accession>